<dbReference type="EMBL" id="BGZK01000466">
    <property type="protein sequence ID" value="GBP45206.1"/>
    <property type="molecule type" value="Genomic_DNA"/>
</dbReference>
<evidence type="ECO:0000313" key="1">
    <source>
        <dbReference type="EMBL" id="GBP45206.1"/>
    </source>
</evidence>
<dbReference type="Proteomes" id="UP000299102">
    <property type="component" value="Unassembled WGS sequence"/>
</dbReference>
<proteinExistence type="predicted"/>
<gene>
    <name evidence="1" type="ORF">EVAR_25912_1</name>
</gene>
<evidence type="ECO:0000313" key="2">
    <source>
        <dbReference type="Proteomes" id="UP000299102"/>
    </source>
</evidence>
<name>A0A4C1W0Y5_EUMVA</name>
<organism evidence="1 2">
    <name type="scientific">Eumeta variegata</name>
    <name type="common">Bagworm moth</name>
    <name type="synonym">Eumeta japonica</name>
    <dbReference type="NCBI Taxonomy" id="151549"/>
    <lineage>
        <taxon>Eukaryota</taxon>
        <taxon>Metazoa</taxon>
        <taxon>Ecdysozoa</taxon>
        <taxon>Arthropoda</taxon>
        <taxon>Hexapoda</taxon>
        <taxon>Insecta</taxon>
        <taxon>Pterygota</taxon>
        <taxon>Neoptera</taxon>
        <taxon>Endopterygota</taxon>
        <taxon>Lepidoptera</taxon>
        <taxon>Glossata</taxon>
        <taxon>Ditrysia</taxon>
        <taxon>Tineoidea</taxon>
        <taxon>Psychidae</taxon>
        <taxon>Oiketicinae</taxon>
        <taxon>Eumeta</taxon>
    </lineage>
</organism>
<accession>A0A4C1W0Y5</accession>
<keyword evidence="2" id="KW-1185">Reference proteome</keyword>
<dbReference type="OrthoDB" id="415822at2759"/>
<sequence>MEIEPTSPAQHVGSLLIALIGQSVLHRIYIGYFSDIVLNEVIRYDATNPCFNHARIERLGFEVALKESEALLIHGSRNAPPTGSYFVSLVPKLMKAAAAFGRIMPNLDGSNGACRSILTGVTRSMALYGALFSPLTVKTVALVRKLQRVMAIRIIRGLLDDFLRGGMRFGWIDLKQWLNT</sequence>
<protein>
    <submittedName>
        <fullName evidence="1">Uncharacterized protein</fullName>
    </submittedName>
</protein>
<reference evidence="1 2" key="1">
    <citation type="journal article" date="2019" name="Commun. Biol.">
        <title>The bagworm genome reveals a unique fibroin gene that provides high tensile strength.</title>
        <authorList>
            <person name="Kono N."/>
            <person name="Nakamura H."/>
            <person name="Ohtoshi R."/>
            <person name="Tomita M."/>
            <person name="Numata K."/>
            <person name="Arakawa K."/>
        </authorList>
    </citation>
    <scope>NUCLEOTIDE SEQUENCE [LARGE SCALE GENOMIC DNA]</scope>
</reference>
<comment type="caution">
    <text evidence="1">The sequence shown here is derived from an EMBL/GenBank/DDBJ whole genome shotgun (WGS) entry which is preliminary data.</text>
</comment>
<dbReference type="AlphaFoldDB" id="A0A4C1W0Y5"/>